<dbReference type="EMBL" id="CP042469">
    <property type="protein sequence ID" value="QOX63056.1"/>
    <property type="molecule type" value="Genomic_DNA"/>
</dbReference>
<evidence type="ECO:0000313" key="1">
    <source>
        <dbReference type="EMBL" id="QOX63056.1"/>
    </source>
</evidence>
<proteinExistence type="predicted"/>
<organism evidence="1 2">
    <name type="scientific">Anoxybacterium hadale</name>
    <dbReference type="NCBI Taxonomy" id="3408580"/>
    <lineage>
        <taxon>Bacteria</taxon>
        <taxon>Bacillati</taxon>
        <taxon>Bacillota</taxon>
        <taxon>Clostridia</taxon>
        <taxon>Peptostreptococcales</taxon>
        <taxon>Anaerovoracaceae</taxon>
        <taxon>Anoxybacterium</taxon>
    </lineage>
</organism>
<keyword evidence="2" id="KW-1185">Reference proteome</keyword>
<sequence length="496" mass="56756">MKKRILSWLIIFVIAVTGINSFLLLYFLADNTGRNIYLLYYNDQMLFQRGYYIENTPYLPIALIGTYLKNSGIRVNETEKRLEIDLSVQNIVMADETTTMFVKEHAGSVFIPLREIESNLYFPLNTTVQFFHSKYSIIGTTIRMYHDMTAADPAQVDFYAPKKMIQHREEEKISLAWDYAGTITPSVPAQKYPGLDILAPTWFHLITNGGGNVENNGDKGYTDSAHAIGYQVWATITNNMSTKGSTAFTTKTFQNWELLNKSVAQYLFYSCLYDVDGINIDYEDVSDEDAAGLVAFTALLRNYTQRQGLALSIDTLIPRPWTIEYDRAALAEYVDYLVIMTYDEHYSGSKVAGSVASLPWVEEAVQTTLMEVPASKLLLGIPLYTRIWTVDSEGKVITNPAAKMPAIRSLMEEKKLTPTWRDTEKQYYIEYPEDPYHTKIWIEDSRSISNRLNLISKYDLAGAACWQLRQGEESIWEVFEGMLKENQALSFYQQPY</sequence>
<reference evidence="1" key="1">
    <citation type="submission" date="2019-08" db="EMBL/GenBank/DDBJ databases">
        <title>Genome sequence of Clostridiales bacterium MT110.</title>
        <authorList>
            <person name="Cao J."/>
        </authorList>
    </citation>
    <scope>NUCLEOTIDE SEQUENCE</scope>
    <source>
        <strain evidence="1">MT110</strain>
    </source>
</reference>
<evidence type="ECO:0000313" key="2">
    <source>
        <dbReference type="Proteomes" id="UP000594014"/>
    </source>
</evidence>
<protein>
    <submittedName>
        <fullName evidence="1">Uncharacterized protein</fullName>
    </submittedName>
</protein>
<gene>
    <name evidence="1" type="ORF">FRZ06_06730</name>
</gene>
<accession>A0ACD1A9G2</accession>
<name>A0ACD1A9G2_9FIRM</name>
<dbReference type="Proteomes" id="UP000594014">
    <property type="component" value="Chromosome"/>
</dbReference>